<dbReference type="Gene3D" id="1.10.10.10">
    <property type="entry name" value="Winged helix-like DNA-binding domain superfamily/Winged helix DNA-binding domain"/>
    <property type="match status" value="1"/>
</dbReference>
<keyword evidence="3" id="KW-0238">DNA-binding</keyword>
<dbReference type="PROSITE" id="PS50931">
    <property type="entry name" value="HTH_LYSR"/>
    <property type="match status" value="1"/>
</dbReference>
<evidence type="ECO:0000256" key="4">
    <source>
        <dbReference type="ARBA" id="ARBA00023163"/>
    </source>
</evidence>
<evidence type="ECO:0000313" key="6">
    <source>
        <dbReference type="EMBL" id="MEW9572639.1"/>
    </source>
</evidence>
<keyword evidence="4" id="KW-0804">Transcription</keyword>
<dbReference type="SUPFAM" id="SSF46785">
    <property type="entry name" value="Winged helix' DNA-binding domain"/>
    <property type="match status" value="1"/>
</dbReference>
<evidence type="ECO:0000256" key="3">
    <source>
        <dbReference type="ARBA" id="ARBA00023125"/>
    </source>
</evidence>
<accession>A0ABV3QFM2</accession>
<proteinExistence type="inferred from homology"/>
<name>A0ABV3QFM2_9GAMM</name>
<dbReference type="EMBL" id="JBFOHK010000003">
    <property type="protein sequence ID" value="MEW9572639.1"/>
    <property type="molecule type" value="Genomic_DNA"/>
</dbReference>
<comment type="caution">
    <text evidence="6">The sequence shown here is derived from an EMBL/GenBank/DDBJ whole genome shotgun (WGS) entry which is preliminary data.</text>
</comment>
<dbReference type="CDD" id="cd08474">
    <property type="entry name" value="PBP2_CrgA_like_5"/>
    <property type="match status" value="1"/>
</dbReference>
<feature type="domain" description="HTH lysR-type" evidence="5">
    <location>
        <begin position="1"/>
        <end position="59"/>
    </location>
</feature>
<dbReference type="Gene3D" id="3.40.190.290">
    <property type="match status" value="1"/>
</dbReference>
<dbReference type="SUPFAM" id="SSF53850">
    <property type="entry name" value="Periplasmic binding protein-like II"/>
    <property type="match status" value="1"/>
</dbReference>
<dbReference type="InterPro" id="IPR036388">
    <property type="entry name" value="WH-like_DNA-bd_sf"/>
</dbReference>
<keyword evidence="7" id="KW-1185">Reference proteome</keyword>
<comment type="similarity">
    <text evidence="1">Belongs to the LysR transcriptional regulatory family.</text>
</comment>
<dbReference type="PANTHER" id="PTHR30537:SF1">
    <property type="entry name" value="HTH-TYPE TRANSCRIPTIONAL REGULATOR PGRR"/>
    <property type="match status" value="1"/>
</dbReference>
<dbReference type="InterPro" id="IPR058163">
    <property type="entry name" value="LysR-type_TF_proteobact-type"/>
</dbReference>
<evidence type="ECO:0000256" key="2">
    <source>
        <dbReference type="ARBA" id="ARBA00023015"/>
    </source>
</evidence>
<protein>
    <submittedName>
        <fullName evidence="6">LysR family transcriptional regulator</fullName>
    </submittedName>
</protein>
<reference evidence="6 7" key="1">
    <citation type="submission" date="2024-06" db="EMBL/GenBank/DDBJ databases">
        <authorList>
            <person name="Woo H."/>
        </authorList>
    </citation>
    <scope>NUCLEOTIDE SEQUENCE [LARGE SCALE GENOMIC DNA]</scope>
    <source>
        <strain evidence="6 7">Si-c</strain>
    </source>
</reference>
<organism evidence="6 7">
    <name type="scientific">Rhodanobacter lycopersici</name>
    <dbReference type="NCBI Taxonomy" id="3162487"/>
    <lineage>
        <taxon>Bacteria</taxon>
        <taxon>Pseudomonadati</taxon>
        <taxon>Pseudomonadota</taxon>
        <taxon>Gammaproteobacteria</taxon>
        <taxon>Lysobacterales</taxon>
        <taxon>Rhodanobacteraceae</taxon>
        <taxon>Rhodanobacter</taxon>
    </lineage>
</organism>
<evidence type="ECO:0000256" key="1">
    <source>
        <dbReference type="ARBA" id="ARBA00009437"/>
    </source>
</evidence>
<dbReference type="InterPro" id="IPR000847">
    <property type="entry name" value="LysR_HTH_N"/>
</dbReference>
<dbReference type="InterPro" id="IPR036390">
    <property type="entry name" value="WH_DNA-bd_sf"/>
</dbReference>
<dbReference type="InterPro" id="IPR005119">
    <property type="entry name" value="LysR_subst-bd"/>
</dbReference>
<dbReference type="Pfam" id="PF00126">
    <property type="entry name" value="HTH_1"/>
    <property type="match status" value="1"/>
</dbReference>
<evidence type="ECO:0000313" key="7">
    <source>
        <dbReference type="Proteomes" id="UP001556220"/>
    </source>
</evidence>
<dbReference type="Pfam" id="PF03466">
    <property type="entry name" value="LysR_substrate"/>
    <property type="match status" value="1"/>
</dbReference>
<dbReference type="RefSeq" id="WP_367854706.1">
    <property type="nucleotide sequence ID" value="NZ_JBFOHK010000003.1"/>
</dbReference>
<keyword evidence="2" id="KW-0805">Transcription regulation</keyword>
<dbReference type="PANTHER" id="PTHR30537">
    <property type="entry name" value="HTH-TYPE TRANSCRIPTIONAL REGULATOR"/>
    <property type="match status" value="1"/>
</dbReference>
<evidence type="ECO:0000259" key="5">
    <source>
        <dbReference type="PROSITE" id="PS50931"/>
    </source>
</evidence>
<dbReference type="Proteomes" id="UP001556220">
    <property type="component" value="Unassembled WGS sequence"/>
</dbReference>
<sequence length="321" mass="35638">MRDDYALRAFRAIAEHGSFTRAAAALDVTASALSQTLRQLETQVGTRLLHRTTRRVGLSEAGHELLQRITPALKELDAAMDALRQHGDRPAGLLRLTVPDVVAIALLDPLLGEFMARWPEVKLDIHVDNGLSDLIAEGFDAGIRLGERLQRDMVALPVGGPMRSVVVGSPAYFARHGRPTQPRELEAHDCINFRQISSRALYRWEFAHKGGPRKGQWFEIPVDGRLTVNHVPLAVRAATAGAGLACVLEPFARETLADGRLESVLDDWLPPFAGFHLYYPSRFQVPPKLRVFIDFLREHRSMAGTAQAARHPGRKRPGPQR</sequence>
<gene>
    <name evidence="6" type="ORF">ABQJ54_12845</name>
</gene>